<evidence type="ECO:0000313" key="5">
    <source>
        <dbReference type="Proteomes" id="UP001175226"/>
    </source>
</evidence>
<evidence type="ECO:0000313" key="4">
    <source>
        <dbReference type="EMBL" id="KAK0421738.1"/>
    </source>
</evidence>
<sequence>MAAPPQALAAYVFARLTELLPEDSDLGRQLGWYQLFQFLRLVRRVTPPTFALSEEYLEDNEVEFLASALDLSKSIVTECWLKFRPLVYLIPARNTTADDDHFRRHGVAHKVGAMRVPDKAPTCCDNRPLKGDAVTEARLYTLTRGVLPIFDPAARRVYYDEMPDILEMEETVFVEVRLIDLFRELMATLHASASGIAQWYNQGVGAPATNVPNNLKYHDVMTGEMVYDTFFLHGLLLDHFNGHSRLSVPHRGLQRDRLTAALEERNNRMVGTGQEHWAHRCKICMHLFHGEDGKLYSVDAGTMDGVTMGHTCCSIEDICRVLLATPKDRFCPLHSDRKNKCFVAGCDLPPEKLNKSLACATPAHHDREIELCRRTQKGMKELIARYLRRPHSEAEAEESTMPTPGDAGEAAATSRTAQVNALFGVLLHAPKAVNTVAGRLNWKWTHNEQLFVRPCGVIVSRCMFYNAESLTACNDFLKVTFPTSKYPNCLPSFIFYDNNCQLLRHTWRQGDTYYNKTGMVVETWHAKSHKETDEFCHQWCLPSRFPELMRVGRDGKPGWRFNASSAEQANTWFGGYHPIVREMPRCRYNFYLDEMIAMRNRVVVAKLEARGESPMLVPEEVLREHVVLMLE</sequence>
<dbReference type="EMBL" id="JAUEPT010000324">
    <property type="protein sequence ID" value="KAK0421738.1"/>
    <property type="molecule type" value="Genomic_DNA"/>
</dbReference>
<dbReference type="InterPro" id="IPR040898">
    <property type="entry name" value="CxC6"/>
</dbReference>
<dbReference type="Pfam" id="PF18718">
    <property type="entry name" value="CxC5"/>
    <property type="match status" value="1"/>
</dbReference>
<dbReference type="Pfam" id="PF18721">
    <property type="entry name" value="CxC6"/>
    <property type="match status" value="1"/>
</dbReference>
<gene>
    <name evidence="4" type="ORF">EV421DRAFT_1915449</name>
</gene>
<dbReference type="Proteomes" id="UP001175226">
    <property type="component" value="Unassembled WGS sequence"/>
</dbReference>
<evidence type="ECO:0000259" key="2">
    <source>
        <dbReference type="Pfam" id="PF18718"/>
    </source>
</evidence>
<accession>A0AA39IEH7</accession>
<organism evidence="4 5">
    <name type="scientific">Armillaria borealis</name>
    <dbReference type="NCBI Taxonomy" id="47425"/>
    <lineage>
        <taxon>Eukaryota</taxon>
        <taxon>Fungi</taxon>
        <taxon>Dikarya</taxon>
        <taxon>Basidiomycota</taxon>
        <taxon>Agaricomycotina</taxon>
        <taxon>Agaricomycetes</taxon>
        <taxon>Agaricomycetidae</taxon>
        <taxon>Agaricales</taxon>
        <taxon>Marasmiineae</taxon>
        <taxon>Physalacriaceae</taxon>
        <taxon>Armillaria</taxon>
    </lineage>
</organism>
<feature type="domain" description="CxC5 like cysteine cluster associated with KDZ" evidence="2">
    <location>
        <begin position="155"/>
        <end position="202"/>
    </location>
</feature>
<reference evidence="4" key="1">
    <citation type="submission" date="2023-06" db="EMBL/GenBank/DDBJ databases">
        <authorList>
            <consortium name="Lawrence Berkeley National Laboratory"/>
            <person name="Ahrendt S."/>
            <person name="Sahu N."/>
            <person name="Indic B."/>
            <person name="Wong-Bajracharya J."/>
            <person name="Merenyi Z."/>
            <person name="Ke H.-M."/>
            <person name="Monk M."/>
            <person name="Kocsube S."/>
            <person name="Drula E."/>
            <person name="Lipzen A."/>
            <person name="Balint B."/>
            <person name="Henrissat B."/>
            <person name="Andreopoulos B."/>
            <person name="Martin F.M."/>
            <person name="Harder C.B."/>
            <person name="Rigling D."/>
            <person name="Ford K.L."/>
            <person name="Foster G.D."/>
            <person name="Pangilinan J."/>
            <person name="Papanicolaou A."/>
            <person name="Barry K."/>
            <person name="LaButti K."/>
            <person name="Viragh M."/>
            <person name="Koriabine M."/>
            <person name="Yan M."/>
            <person name="Riley R."/>
            <person name="Champramary S."/>
            <person name="Plett K.L."/>
            <person name="Tsai I.J."/>
            <person name="Slot J."/>
            <person name="Sipos G."/>
            <person name="Plett J."/>
            <person name="Nagy L.G."/>
            <person name="Grigoriev I.V."/>
        </authorList>
    </citation>
    <scope>NUCLEOTIDE SEQUENCE</scope>
    <source>
        <strain evidence="4">FPL87.14</strain>
    </source>
</reference>
<feature type="domain" description="CxC6 like cysteine cluster associated with KDZ" evidence="3">
    <location>
        <begin position="303"/>
        <end position="366"/>
    </location>
</feature>
<evidence type="ECO:0000259" key="3">
    <source>
        <dbReference type="Pfam" id="PF18721"/>
    </source>
</evidence>
<evidence type="ECO:0008006" key="6">
    <source>
        <dbReference type="Google" id="ProtNLM"/>
    </source>
</evidence>
<protein>
    <recommendedName>
        <fullName evidence="6">CxC6 like cysteine cluster associated with KDZ domain-containing protein</fullName>
    </recommendedName>
</protein>
<feature type="region of interest" description="Disordered" evidence="1">
    <location>
        <begin position="391"/>
        <end position="411"/>
    </location>
</feature>
<proteinExistence type="predicted"/>
<name>A0AA39IEH7_9AGAR</name>
<dbReference type="AlphaFoldDB" id="A0AA39IEH7"/>
<evidence type="ECO:0000256" key="1">
    <source>
        <dbReference type="SAM" id="MobiDB-lite"/>
    </source>
</evidence>
<comment type="caution">
    <text evidence="4">The sequence shown here is derived from an EMBL/GenBank/DDBJ whole genome shotgun (WGS) entry which is preliminary data.</text>
</comment>
<keyword evidence="5" id="KW-1185">Reference proteome</keyword>
<dbReference type="InterPro" id="IPR041539">
    <property type="entry name" value="CxC5"/>
</dbReference>